<name>A0A643F7C3_IDEDE</name>
<organism evidence="4 5">
    <name type="scientific">Ideonella dechloratans</name>
    <dbReference type="NCBI Taxonomy" id="36863"/>
    <lineage>
        <taxon>Bacteria</taxon>
        <taxon>Pseudomonadati</taxon>
        <taxon>Pseudomonadota</taxon>
        <taxon>Betaproteobacteria</taxon>
        <taxon>Burkholderiales</taxon>
        <taxon>Sphaerotilaceae</taxon>
        <taxon>Ideonella</taxon>
    </lineage>
</organism>
<accession>A0A643F7C3</accession>
<keyword evidence="5" id="KW-1185">Reference proteome</keyword>
<proteinExistence type="predicted"/>
<reference evidence="4 5" key="1">
    <citation type="submission" date="2019-09" db="EMBL/GenBank/DDBJ databases">
        <title>Draft genome sequences of 48 bacterial type strains from the CCUG.</title>
        <authorList>
            <person name="Tunovic T."/>
            <person name="Pineiro-Iglesias B."/>
            <person name="Unosson C."/>
            <person name="Inganas E."/>
            <person name="Ohlen M."/>
            <person name="Cardew S."/>
            <person name="Jensie-Markopoulos S."/>
            <person name="Salva-Serra F."/>
            <person name="Jaen-Luchoro D."/>
            <person name="Karlsson R."/>
            <person name="Svensson-Stadler L."/>
            <person name="Chun J."/>
            <person name="Moore E."/>
        </authorList>
    </citation>
    <scope>NUCLEOTIDE SEQUENCE [LARGE SCALE GENOMIC DNA]</scope>
    <source>
        <strain evidence="4 5">CCUG 30977</strain>
    </source>
</reference>
<dbReference type="GO" id="GO:0005829">
    <property type="term" value="C:cytosol"/>
    <property type="evidence" value="ECO:0007669"/>
    <property type="project" value="TreeGrafter"/>
</dbReference>
<dbReference type="OrthoDB" id="6506763at2"/>
<sequence>MRDMRNMPAAPSSSPRPPRRRAEPWTRAGALRGLRALAAQLGQDAEALLARQKLPLAALDDPEVRLPYRGLCRLLEAGARDWACPDFGLRLAAVQHLSLLGAVGLAARLPARVGEALTALGERLGAHSDAFTMALEVAGPRAVLSYRPACPEEPKTQLLAFAMAVTRNAVAFVCGQPDFAPQVVRLACPAPADAAVRRALARGLGAPL</sequence>
<evidence type="ECO:0000313" key="5">
    <source>
        <dbReference type="Proteomes" id="UP000430120"/>
    </source>
</evidence>
<dbReference type="Proteomes" id="UP000430120">
    <property type="component" value="Unassembled WGS sequence"/>
</dbReference>
<keyword evidence="1" id="KW-0238">DNA-binding</keyword>
<dbReference type="EMBL" id="VZPB01000060">
    <property type="protein sequence ID" value="KAB0576281.1"/>
    <property type="molecule type" value="Genomic_DNA"/>
</dbReference>
<feature type="domain" description="HTH-type transcriptional regulator AraC-type N-terminal" evidence="3">
    <location>
        <begin position="42"/>
        <end position="199"/>
    </location>
</feature>
<dbReference type="PANTHER" id="PTHR47894:SF4">
    <property type="entry name" value="HTH-TYPE TRANSCRIPTIONAL REGULATOR GADX"/>
    <property type="match status" value="1"/>
</dbReference>
<dbReference type="GO" id="GO:0003700">
    <property type="term" value="F:DNA-binding transcription factor activity"/>
    <property type="evidence" value="ECO:0007669"/>
    <property type="project" value="TreeGrafter"/>
</dbReference>
<evidence type="ECO:0000256" key="1">
    <source>
        <dbReference type="ARBA" id="ARBA00023125"/>
    </source>
</evidence>
<dbReference type="GO" id="GO:0000976">
    <property type="term" value="F:transcription cis-regulatory region binding"/>
    <property type="evidence" value="ECO:0007669"/>
    <property type="project" value="TreeGrafter"/>
</dbReference>
<evidence type="ECO:0000259" key="3">
    <source>
        <dbReference type="Pfam" id="PF12625"/>
    </source>
</evidence>
<evidence type="ECO:0000313" key="4">
    <source>
        <dbReference type="EMBL" id="KAB0576281.1"/>
    </source>
</evidence>
<dbReference type="Pfam" id="PF12625">
    <property type="entry name" value="Arabinose_bd"/>
    <property type="match status" value="1"/>
</dbReference>
<feature type="non-terminal residue" evidence="4">
    <location>
        <position position="208"/>
    </location>
</feature>
<dbReference type="AlphaFoldDB" id="A0A643F7C3"/>
<dbReference type="InterPro" id="IPR032687">
    <property type="entry name" value="AraC-type_N"/>
</dbReference>
<dbReference type="PANTHER" id="PTHR47894">
    <property type="entry name" value="HTH-TYPE TRANSCRIPTIONAL REGULATOR GADX"/>
    <property type="match status" value="1"/>
</dbReference>
<comment type="caution">
    <text evidence="4">The sequence shown here is derived from an EMBL/GenBank/DDBJ whole genome shotgun (WGS) entry which is preliminary data.</text>
</comment>
<evidence type="ECO:0000256" key="2">
    <source>
        <dbReference type="SAM" id="MobiDB-lite"/>
    </source>
</evidence>
<gene>
    <name evidence="4" type="ORF">F7Q92_18165</name>
</gene>
<protein>
    <submittedName>
        <fullName evidence="4">AraC family transcriptional regulator</fullName>
    </submittedName>
</protein>
<feature type="region of interest" description="Disordered" evidence="2">
    <location>
        <begin position="1"/>
        <end position="23"/>
    </location>
</feature>